<comment type="subcellular location">
    <subcellularLocation>
        <location evidence="1 6">Cytoplasm</location>
        <location evidence="1 6">Cytosol</location>
    </subcellularLocation>
</comment>
<dbReference type="GO" id="GO:0071973">
    <property type="term" value="P:bacterial-type flagellum-dependent cell motility"/>
    <property type="evidence" value="ECO:0007669"/>
    <property type="project" value="TreeGrafter"/>
</dbReference>
<dbReference type="PIRSF" id="PIRSF039090">
    <property type="entry name" value="Flis"/>
    <property type="match status" value="1"/>
</dbReference>
<protein>
    <recommendedName>
        <fullName evidence="6">Flagellar secretion chaperone FliS</fullName>
    </recommendedName>
</protein>
<dbReference type="GO" id="GO:0005829">
    <property type="term" value="C:cytosol"/>
    <property type="evidence" value="ECO:0007669"/>
    <property type="project" value="UniProtKB-SubCell"/>
</dbReference>
<evidence type="ECO:0000256" key="4">
    <source>
        <dbReference type="ARBA" id="ARBA00022795"/>
    </source>
</evidence>
<evidence type="ECO:0000256" key="5">
    <source>
        <dbReference type="ARBA" id="ARBA00023186"/>
    </source>
</evidence>
<evidence type="ECO:0000256" key="6">
    <source>
        <dbReference type="PIRNR" id="PIRNR039090"/>
    </source>
</evidence>
<dbReference type="InterPro" id="IPR036584">
    <property type="entry name" value="FliS_sf"/>
</dbReference>
<dbReference type="CDD" id="cd16098">
    <property type="entry name" value="FliS"/>
    <property type="match status" value="1"/>
</dbReference>
<proteinExistence type="inferred from homology"/>
<dbReference type="NCBIfam" id="TIGR00208">
    <property type="entry name" value="fliS"/>
    <property type="match status" value="1"/>
</dbReference>
<reference evidence="7 8" key="1">
    <citation type="submission" date="2018-10" db="EMBL/GenBank/DDBJ databases">
        <title>Genome-guide identification and characterization of bacteria that degrade polycyclic aromatic hydrocarbons and resist hexavalent chromium simultaneously.</title>
        <authorList>
            <person name="Feng H."/>
        </authorList>
    </citation>
    <scope>NUCLEOTIDE SEQUENCE [LARGE SCALE GENOMIC DNA]</scope>
    <source>
        <strain evidence="7 8">J015</strain>
    </source>
</reference>
<keyword evidence="5" id="KW-0143">Chaperone</keyword>
<dbReference type="Pfam" id="PF02561">
    <property type="entry name" value="FliS"/>
    <property type="match status" value="1"/>
</dbReference>
<dbReference type="PANTHER" id="PTHR34773:SF1">
    <property type="entry name" value="FLAGELLAR SECRETION CHAPERONE FLIS"/>
    <property type="match status" value="1"/>
</dbReference>
<dbReference type="InterPro" id="IPR003713">
    <property type="entry name" value="FliS"/>
</dbReference>
<name>A0A3B0FIY6_PSEPS</name>
<dbReference type="EMBL" id="RBNH01000016">
    <property type="protein sequence ID" value="RKO21561.1"/>
    <property type="molecule type" value="Genomic_DNA"/>
</dbReference>
<dbReference type="Proteomes" id="UP000273159">
    <property type="component" value="Unassembled WGS sequence"/>
</dbReference>
<dbReference type="Gene3D" id="1.20.120.340">
    <property type="entry name" value="Flagellar protein FliS"/>
    <property type="match status" value="1"/>
</dbReference>
<comment type="similarity">
    <text evidence="2 6">Belongs to the FliS family.</text>
</comment>
<keyword evidence="7" id="KW-0969">Cilium</keyword>
<comment type="caution">
    <text evidence="7">The sequence shown here is derived from an EMBL/GenBank/DDBJ whole genome shotgun (WGS) entry which is preliminary data.</text>
</comment>
<keyword evidence="7" id="KW-0282">Flagellum</keyword>
<sequence length="146" mass="15830">MTTTAVFNRQRDQLRRDAILSATPAQLVTMLYDRLLLDLRRAESAQDSGNWPVASENLLHAQAIIAELTASLDTAAWDGAENLLGIYNYVSSALVSASIHRDVDRTREAIRLLEPLQQTWHQAAATIPAQGQTQPAVPAAGSLGIA</sequence>
<keyword evidence="3 6" id="KW-0963">Cytoplasm</keyword>
<dbReference type="GO" id="GO:0044780">
    <property type="term" value="P:bacterial-type flagellum assembly"/>
    <property type="evidence" value="ECO:0007669"/>
    <property type="project" value="InterPro"/>
</dbReference>
<evidence type="ECO:0000256" key="1">
    <source>
        <dbReference type="ARBA" id="ARBA00004514"/>
    </source>
</evidence>
<dbReference type="AlphaFoldDB" id="A0A3B0FIY6"/>
<gene>
    <name evidence="7" type="primary">fliS</name>
    <name evidence="7" type="ORF">D7Z96_15825</name>
</gene>
<dbReference type="PANTHER" id="PTHR34773">
    <property type="entry name" value="FLAGELLAR SECRETION CHAPERONE FLIS"/>
    <property type="match status" value="1"/>
</dbReference>
<evidence type="ECO:0000256" key="2">
    <source>
        <dbReference type="ARBA" id="ARBA00008787"/>
    </source>
</evidence>
<dbReference type="RefSeq" id="WP_120693129.1">
    <property type="nucleotide sequence ID" value="NZ_RBNH01000016.1"/>
</dbReference>
<evidence type="ECO:0000313" key="7">
    <source>
        <dbReference type="EMBL" id="RKO21561.1"/>
    </source>
</evidence>
<keyword evidence="7" id="KW-0966">Cell projection</keyword>
<evidence type="ECO:0000256" key="3">
    <source>
        <dbReference type="ARBA" id="ARBA00022490"/>
    </source>
</evidence>
<accession>A0A3B0FIY6</accession>
<evidence type="ECO:0000313" key="8">
    <source>
        <dbReference type="Proteomes" id="UP000273159"/>
    </source>
</evidence>
<organism evidence="7 8">
    <name type="scientific">Pseudarthrobacter phenanthrenivorans</name>
    <name type="common">Arthrobacter phenanthrenivorans</name>
    <dbReference type="NCBI Taxonomy" id="361575"/>
    <lineage>
        <taxon>Bacteria</taxon>
        <taxon>Bacillati</taxon>
        <taxon>Actinomycetota</taxon>
        <taxon>Actinomycetes</taxon>
        <taxon>Micrococcales</taxon>
        <taxon>Micrococcaceae</taxon>
        <taxon>Pseudarthrobacter</taxon>
    </lineage>
</organism>
<dbReference type="SUPFAM" id="SSF101116">
    <property type="entry name" value="Flagellar export chaperone FliS"/>
    <property type="match status" value="1"/>
</dbReference>
<reference evidence="8" key="2">
    <citation type="submission" date="2018-10" db="EMBL/GenBank/DDBJ databases">
        <authorList>
            <person name="Wang Y."/>
            <person name="Wang J."/>
            <person name="Yang X."/>
            <person name="Wang Z."/>
            <person name="Huang Y."/>
        </authorList>
    </citation>
    <scope>NUCLEOTIDE SEQUENCE [LARGE SCALE GENOMIC DNA]</scope>
    <source>
        <strain evidence="8">J015</strain>
    </source>
</reference>
<keyword evidence="4 6" id="KW-1005">Bacterial flagellum biogenesis</keyword>